<dbReference type="Proteomes" id="UP000295151">
    <property type="component" value="Unassembled WGS sequence"/>
</dbReference>
<organism evidence="11 12">
    <name type="scientific">Kribbella voronezhensis</name>
    <dbReference type="NCBI Taxonomy" id="2512212"/>
    <lineage>
        <taxon>Bacteria</taxon>
        <taxon>Bacillati</taxon>
        <taxon>Actinomycetota</taxon>
        <taxon>Actinomycetes</taxon>
        <taxon>Propionibacteriales</taxon>
        <taxon>Kribbellaceae</taxon>
        <taxon>Kribbella</taxon>
    </lineage>
</organism>
<dbReference type="PANTHER" id="PTHR11056">
    <property type="entry name" value="HOMOGENTISATE 1,2-DIOXYGENASE"/>
    <property type="match status" value="1"/>
</dbReference>
<comment type="similarity">
    <text evidence="2">Belongs to the homogentisate dioxygenase family.</text>
</comment>
<evidence type="ECO:0000313" key="11">
    <source>
        <dbReference type="EMBL" id="TDU88226.1"/>
    </source>
</evidence>
<evidence type="ECO:0000313" key="12">
    <source>
        <dbReference type="Proteomes" id="UP000295151"/>
    </source>
</evidence>
<feature type="active site" description="Proton acceptor" evidence="7">
    <location>
        <position position="271"/>
    </location>
</feature>
<dbReference type="SUPFAM" id="SSF51182">
    <property type="entry name" value="RmlC-like cupins"/>
    <property type="match status" value="1"/>
</dbReference>
<dbReference type="InterPro" id="IPR046452">
    <property type="entry name" value="HgmA_N"/>
</dbReference>
<dbReference type="GO" id="GO:0006570">
    <property type="term" value="P:tyrosine metabolic process"/>
    <property type="evidence" value="ECO:0007669"/>
    <property type="project" value="InterPro"/>
</dbReference>
<evidence type="ECO:0000259" key="9">
    <source>
        <dbReference type="Pfam" id="PF04209"/>
    </source>
</evidence>
<reference evidence="11 12" key="1">
    <citation type="submission" date="2019-03" db="EMBL/GenBank/DDBJ databases">
        <title>Genomic Encyclopedia of Type Strains, Phase III (KMG-III): the genomes of soil and plant-associated and newly described type strains.</title>
        <authorList>
            <person name="Whitman W."/>
        </authorList>
    </citation>
    <scope>NUCLEOTIDE SEQUENCE [LARGE SCALE GENOMIC DNA]</scope>
    <source>
        <strain evidence="11 12">VKM Ac-2575</strain>
    </source>
</reference>
<evidence type="ECO:0000256" key="4">
    <source>
        <dbReference type="ARBA" id="ARBA00022964"/>
    </source>
</evidence>
<dbReference type="CDD" id="cd02208">
    <property type="entry name" value="cupin_RmlC-like"/>
    <property type="match status" value="1"/>
</dbReference>
<dbReference type="Pfam" id="PF20510">
    <property type="entry name" value="HgmA_N"/>
    <property type="match status" value="1"/>
</dbReference>
<evidence type="ECO:0000256" key="8">
    <source>
        <dbReference type="PIRSR" id="PIRSR605708-2"/>
    </source>
</evidence>
<dbReference type="InterPro" id="IPR005708">
    <property type="entry name" value="Homogentis_dOase"/>
</dbReference>
<feature type="domain" description="Homogentisate 1,2-dioxygenase N-terminal" evidence="10">
    <location>
        <begin position="116"/>
        <end position="259"/>
    </location>
</feature>
<comment type="cofactor">
    <cofactor evidence="1 8">
        <name>Fe cation</name>
        <dbReference type="ChEBI" id="CHEBI:24875"/>
    </cofactor>
</comment>
<feature type="binding site" evidence="8">
    <location>
        <position position="308"/>
    </location>
    <ligand>
        <name>Fe cation</name>
        <dbReference type="ChEBI" id="CHEBI:24875"/>
    </ligand>
</feature>
<dbReference type="GO" id="GO:0046872">
    <property type="term" value="F:metal ion binding"/>
    <property type="evidence" value="ECO:0007669"/>
    <property type="project" value="UniProtKB-KW"/>
</dbReference>
<gene>
    <name evidence="11" type="ORF">EV138_1768</name>
</gene>
<dbReference type="RefSeq" id="WP_133977892.1">
    <property type="nucleotide sequence ID" value="NZ_SOCE01000001.1"/>
</dbReference>
<protein>
    <submittedName>
        <fullName evidence="11">Homogentisate 1,2-dioxygenase</fullName>
    </submittedName>
</protein>
<evidence type="ECO:0000256" key="6">
    <source>
        <dbReference type="ARBA" id="ARBA00023004"/>
    </source>
</evidence>
<evidence type="ECO:0000256" key="7">
    <source>
        <dbReference type="PIRSR" id="PIRSR605708-1"/>
    </source>
</evidence>
<dbReference type="PANTHER" id="PTHR11056:SF0">
    <property type="entry name" value="HOMOGENTISATE 1,2-DIOXYGENASE"/>
    <property type="match status" value="1"/>
</dbReference>
<dbReference type="InterPro" id="IPR011051">
    <property type="entry name" value="RmlC_Cupin_sf"/>
</dbReference>
<comment type="caution">
    <text evidence="11">The sequence shown here is derived from an EMBL/GenBank/DDBJ whole genome shotgun (WGS) entry which is preliminary data.</text>
</comment>
<evidence type="ECO:0000256" key="3">
    <source>
        <dbReference type="ARBA" id="ARBA00022723"/>
    </source>
</evidence>
<dbReference type="Pfam" id="PF04209">
    <property type="entry name" value="HgmA_C"/>
    <property type="match status" value="1"/>
</dbReference>
<feature type="domain" description="Homogentisate 1,2-dioxygenase C-terminal" evidence="9">
    <location>
        <begin position="285"/>
        <end position="379"/>
    </location>
</feature>
<keyword evidence="5" id="KW-0560">Oxidoreductase</keyword>
<keyword evidence="6 8" id="KW-0408">Iron</keyword>
<evidence type="ECO:0000256" key="5">
    <source>
        <dbReference type="ARBA" id="ARBA00023002"/>
    </source>
</evidence>
<feature type="binding site" evidence="8">
    <location>
        <position position="324"/>
    </location>
    <ligand>
        <name>homogentisate</name>
        <dbReference type="ChEBI" id="CHEBI:16169"/>
    </ligand>
</feature>
<feature type="binding site" evidence="8">
    <location>
        <position position="346"/>
    </location>
    <ligand>
        <name>homogentisate</name>
        <dbReference type="ChEBI" id="CHEBI:16169"/>
    </ligand>
</feature>
<dbReference type="GO" id="GO:0004411">
    <property type="term" value="F:homogentisate 1,2-dioxygenase activity"/>
    <property type="evidence" value="ECO:0007669"/>
    <property type="project" value="InterPro"/>
</dbReference>
<keyword evidence="12" id="KW-1185">Reference proteome</keyword>
<dbReference type="GO" id="GO:0006559">
    <property type="term" value="P:L-phenylalanine catabolic process"/>
    <property type="evidence" value="ECO:0007669"/>
    <property type="project" value="InterPro"/>
</dbReference>
<accession>A0A4R7TA38</accession>
<dbReference type="Gene3D" id="2.60.120.10">
    <property type="entry name" value="Jelly Rolls"/>
    <property type="match status" value="2"/>
</dbReference>
<dbReference type="EMBL" id="SOCE01000001">
    <property type="protein sequence ID" value="TDU88226.1"/>
    <property type="molecule type" value="Genomic_DNA"/>
</dbReference>
<dbReference type="GO" id="GO:0005737">
    <property type="term" value="C:cytoplasm"/>
    <property type="evidence" value="ECO:0007669"/>
    <property type="project" value="TreeGrafter"/>
</dbReference>
<dbReference type="OrthoDB" id="9811253at2"/>
<dbReference type="InterPro" id="IPR046451">
    <property type="entry name" value="HgmA_C"/>
</dbReference>
<dbReference type="AlphaFoldDB" id="A0A4R7TA38"/>
<evidence type="ECO:0000256" key="1">
    <source>
        <dbReference type="ARBA" id="ARBA00001962"/>
    </source>
</evidence>
<keyword evidence="3 8" id="KW-0479">Metal-binding</keyword>
<proteinExistence type="inferred from homology"/>
<name>A0A4R7TA38_9ACTN</name>
<feature type="binding site" evidence="8">
    <location>
        <position position="314"/>
    </location>
    <ligand>
        <name>Fe cation</name>
        <dbReference type="ChEBI" id="CHEBI:24875"/>
    </ligand>
</feature>
<keyword evidence="4 11" id="KW-0223">Dioxygenase</keyword>
<dbReference type="InterPro" id="IPR014710">
    <property type="entry name" value="RmlC-like_jellyroll"/>
</dbReference>
<evidence type="ECO:0000256" key="2">
    <source>
        <dbReference type="ARBA" id="ARBA00007757"/>
    </source>
</evidence>
<sequence>MVFYRQVGQVPPKRHTQFRKPDGGLYYEELMGEEGFSSDSSLLYHSGVPSAIVDSQVWDLPDLATTPNHPLTPRHLKLHDLFAPEAAAAANVVEQRRLVLGNGDVRISYVVAGQPSPYYRNAIGDECVYVEKGSATVETVFGVLEAAEGDYVLIPRATTHRWLPGPDGVSAYCIEANSHIAPPKRYLSRYGQFLEHSPYCERDLVTPASVFVVEGNDVEVLVKHRGHGAAGIVGSRMTYATHPFDVVGWDGCLYPYTFNVSNFEPITGRIHQPPPVHQVFEGNNFVICNFVPRKVDYHPLSVPVPYYHSNVDSDEVMFYCGGDYEARKGSGIGLGSISLHPGGYAHGPQPAAIEASLGADRFEELAVMVDTFRPLELGEGGTTVDDGIYAWTWAGRRL</sequence>
<evidence type="ECO:0000259" key="10">
    <source>
        <dbReference type="Pfam" id="PF20510"/>
    </source>
</evidence>